<sequence length="186" mass="20531">MDISASQCGSGCESGWTLYLDQSSLSKDQCHGLGGFVNEDYYEGKGTRIVEEEDLSMVSDASSGPRHYFDDDEDYFDENGCFSTAPSASESAENSKKKKKTKEHGKANHQHSYLDDTASSPINKKNVNTTSKNEPPMEHVDFSQGFSATHFKGKSPVHKHYGFLQSSLADKSVSQKHGGFQGRNWT</sequence>
<feature type="compositionally biased region" description="Polar residues" evidence="7">
    <location>
        <begin position="117"/>
        <end position="133"/>
    </location>
</feature>
<comment type="caution">
    <text evidence="8">The sequence shown here is derived from an EMBL/GenBank/DDBJ whole genome shotgun (WGS) entry which is preliminary data.</text>
</comment>
<proteinExistence type="inferred from homology"/>
<dbReference type="GO" id="GO:0009691">
    <property type="term" value="P:cytokinin biosynthetic process"/>
    <property type="evidence" value="ECO:0007669"/>
    <property type="project" value="UniProtKB-KW"/>
</dbReference>
<feature type="compositionally biased region" description="Basic residues" evidence="7">
    <location>
        <begin position="96"/>
        <end position="109"/>
    </location>
</feature>
<organism evidence="8 9">
    <name type="scientific">Cephalotus follicularis</name>
    <name type="common">Albany pitcher plant</name>
    <dbReference type="NCBI Taxonomy" id="3775"/>
    <lineage>
        <taxon>Eukaryota</taxon>
        <taxon>Viridiplantae</taxon>
        <taxon>Streptophyta</taxon>
        <taxon>Embryophyta</taxon>
        <taxon>Tracheophyta</taxon>
        <taxon>Spermatophyta</taxon>
        <taxon>Magnoliopsida</taxon>
        <taxon>eudicotyledons</taxon>
        <taxon>Gunneridae</taxon>
        <taxon>Pentapetalae</taxon>
        <taxon>rosids</taxon>
        <taxon>fabids</taxon>
        <taxon>Oxalidales</taxon>
        <taxon>Cephalotaceae</taxon>
        <taxon>Cephalotus</taxon>
    </lineage>
</organism>
<dbReference type="PANTHER" id="PTHR33347">
    <property type="entry name" value="OSJNBA0091C07.3 PROTEIN"/>
    <property type="match status" value="1"/>
</dbReference>
<evidence type="ECO:0000256" key="6">
    <source>
        <dbReference type="ARBA" id="ARBA00024199"/>
    </source>
</evidence>
<dbReference type="AlphaFoldDB" id="A0A1Q3ALQ5"/>
<protein>
    <submittedName>
        <fullName evidence="8">Uncharacterized protein</fullName>
    </submittedName>
</protein>
<dbReference type="GO" id="GO:0009736">
    <property type="term" value="P:cytokinin-activated signaling pathway"/>
    <property type="evidence" value="ECO:0007669"/>
    <property type="project" value="UniProtKB-KW"/>
</dbReference>
<keyword evidence="3" id="KW-0203">Cytokinin biosynthesis</keyword>
<dbReference type="GO" id="GO:0005737">
    <property type="term" value="C:cytoplasm"/>
    <property type="evidence" value="ECO:0007669"/>
    <property type="project" value="UniProtKB-SubCell"/>
</dbReference>
<evidence type="ECO:0000256" key="2">
    <source>
        <dbReference type="ARBA" id="ARBA00022490"/>
    </source>
</evidence>
<evidence type="ECO:0000256" key="5">
    <source>
        <dbReference type="ARBA" id="ARBA00023242"/>
    </source>
</evidence>
<evidence type="ECO:0000313" key="8">
    <source>
        <dbReference type="EMBL" id="GAV56595.1"/>
    </source>
</evidence>
<evidence type="ECO:0000256" key="4">
    <source>
        <dbReference type="ARBA" id="ARBA00022864"/>
    </source>
</evidence>
<dbReference type="EMBL" id="BDDD01000003">
    <property type="protein sequence ID" value="GAV56595.1"/>
    <property type="molecule type" value="Genomic_DNA"/>
</dbReference>
<evidence type="ECO:0000256" key="7">
    <source>
        <dbReference type="SAM" id="MobiDB-lite"/>
    </source>
</evidence>
<comment type="similarity">
    <text evidence="6">Belongs to the SOFL plant protein family.</text>
</comment>
<feature type="compositionally biased region" description="Low complexity" evidence="7">
    <location>
        <begin position="83"/>
        <end position="92"/>
    </location>
</feature>
<dbReference type="InterPro" id="IPR044670">
    <property type="entry name" value="SOFL"/>
</dbReference>
<feature type="region of interest" description="Disordered" evidence="7">
    <location>
        <begin position="80"/>
        <end position="138"/>
    </location>
</feature>
<dbReference type="OrthoDB" id="759087at2759"/>
<name>A0A1Q3ALQ5_CEPFO</name>
<dbReference type="PANTHER" id="PTHR33347:SF34">
    <property type="entry name" value="PROTEIN SOB FIVE-LIKE 6"/>
    <property type="match status" value="1"/>
</dbReference>
<keyword evidence="4" id="KW-0932">Cytokinin signaling pathway</keyword>
<dbReference type="Proteomes" id="UP000187406">
    <property type="component" value="Unassembled WGS sequence"/>
</dbReference>
<accession>A0A1Q3ALQ5</accession>
<evidence type="ECO:0000313" key="9">
    <source>
        <dbReference type="Proteomes" id="UP000187406"/>
    </source>
</evidence>
<dbReference type="InParanoid" id="A0A1Q3ALQ5"/>
<reference evidence="9" key="1">
    <citation type="submission" date="2016-04" db="EMBL/GenBank/DDBJ databases">
        <title>Cephalotus genome sequencing.</title>
        <authorList>
            <person name="Fukushima K."/>
            <person name="Hasebe M."/>
            <person name="Fang X."/>
        </authorList>
    </citation>
    <scope>NUCLEOTIDE SEQUENCE [LARGE SCALE GENOMIC DNA]</scope>
    <source>
        <strain evidence="9">cv. St1</strain>
    </source>
</reference>
<keyword evidence="9" id="KW-1185">Reference proteome</keyword>
<dbReference type="FunCoup" id="A0A1Q3ALQ5">
    <property type="interactions" value="79"/>
</dbReference>
<comment type="subcellular location">
    <subcellularLocation>
        <location evidence="1">Cytoplasm</location>
    </subcellularLocation>
</comment>
<dbReference type="STRING" id="3775.A0A1Q3ALQ5"/>
<evidence type="ECO:0000256" key="3">
    <source>
        <dbReference type="ARBA" id="ARBA00022712"/>
    </source>
</evidence>
<gene>
    <name evidence="8" type="ORF">CFOL_v3_00137</name>
</gene>
<keyword evidence="5" id="KW-0539">Nucleus</keyword>
<evidence type="ECO:0000256" key="1">
    <source>
        <dbReference type="ARBA" id="ARBA00004496"/>
    </source>
</evidence>
<keyword evidence="2" id="KW-0963">Cytoplasm</keyword>